<feature type="compositionally biased region" description="Low complexity" evidence="1">
    <location>
        <begin position="299"/>
        <end position="317"/>
    </location>
</feature>
<sequence length="985" mass="115192">MDIKSDLSHNNFFLHSFMDEYIGDGKGNNPFLTLNEFLKYSPEPYKTNLQLSKDIVQDLDNFLLKIRTLTPNVETKSTDRNDPEYREWEIGEGQREYGDKRAYRYKYKYIDSKQLKPRIEVEDQHLKVINCEKFLAQLHQSRKSLFPKTIATEYFEKYLFIDAEMENKLNGILNEIVAKVISLSLNYPIFLPIGYANPNGGHLIGLVISDKYIAICNSGQGLGYHLLRSEYSEILEGGTQYNDYPQRTGIVNLTTVPKKQLFQERTGAVQPTSTTQPSITQPATVPKKQLFQERTGAVQPTSTAQPNTTQPNTTQPTIEPAKPKKKQKKQMFEERTGVVQPSTEPIEKQIDISIPEDKENYPQCIFHMNRPKDDFVLHEFLKNILSYTKQYENTTIDDVYGSVFKMYIYNKIIEGGYKDNIVKLTRQIINEMASETYMKLKLSGTSETSKILKHVWKHTDYYQESVYYTTSISMSQYLDVYKNLLSERQFKEITEKATRTNQFENLQYFVVSLMHSLNIYEENTYITDPQIFFKKIGGYNFFPIILKEIKTLRKTRRLEYKPAYKDYLARYSPLLFSYDLQSEAIEIVKNNGLKPEIGETETQFAERIKDNPIYIKTLESQYQQRIKYIFPIVLFDEEIKGIIEYIQSILSKKNAKIFTESLDNDRNFDVIELLDKPLRDIRESIQKNIADIKNIDGYNTEKTWINLFFDMLMNSEISNKYEEPEDYLLKFKSDQKYFKIKFIGVMEDLLDGIDISEDTLAKKVLKKLKQTIPNLYNDIMHVKLVSVFKQTFFVREQYAGSCTFNGIFLATSLINIASNPEVTNKQYLVQYYSLLKSIREKQIFELASNDVKLVETDREVIDVLQHVCARSGININNVNGLDVAKKLKQMLPSKTISSLDVKYKEIVIEGKSEEKKLEEIRYDNLNESKSFDDLFNKTFDLIRYLINNDKYQKSEFTRRVFEPMILYLMHNKPSDKDIDDKSKKL</sequence>
<dbReference type="EMBL" id="MK072049">
    <property type="protein sequence ID" value="AYV77567.1"/>
    <property type="molecule type" value="Genomic_DNA"/>
</dbReference>
<evidence type="ECO:0000256" key="1">
    <source>
        <dbReference type="SAM" id="MobiDB-lite"/>
    </source>
</evidence>
<feature type="non-terminal residue" evidence="2">
    <location>
        <position position="985"/>
    </location>
</feature>
<feature type="region of interest" description="Disordered" evidence="1">
    <location>
        <begin position="265"/>
        <end position="342"/>
    </location>
</feature>
<evidence type="ECO:0000313" key="2">
    <source>
        <dbReference type="EMBL" id="AYV77567.1"/>
    </source>
</evidence>
<name>A0A3G4ZRP4_9VIRU</name>
<gene>
    <name evidence="2" type="ORF">Dasosvirus8_1</name>
</gene>
<proteinExistence type="predicted"/>
<organism evidence="2">
    <name type="scientific">Dasosvirus sp</name>
    <dbReference type="NCBI Taxonomy" id="2487764"/>
    <lineage>
        <taxon>Viruses</taxon>
        <taxon>Varidnaviria</taxon>
        <taxon>Bamfordvirae</taxon>
        <taxon>Nucleocytoviricota</taxon>
        <taxon>Megaviricetes</taxon>
        <taxon>Imitervirales</taxon>
        <taxon>Mimiviridae</taxon>
        <taxon>Klosneuvirinae</taxon>
    </lineage>
</organism>
<feature type="compositionally biased region" description="Low complexity" evidence="1">
    <location>
        <begin position="270"/>
        <end position="284"/>
    </location>
</feature>
<accession>A0A3G4ZRP4</accession>
<protein>
    <submittedName>
        <fullName evidence="2">Uncharacterized protein</fullName>
    </submittedName>
</protein>
<reference evidence="2" key="1">
    <citation type="submission" date="2018-10" db="EMBL/GenBank/DDBJ databases">
        <title>Hidden diversity of soil giant viruses.</title>
        <authorList>
            <person name="Schulz F."/>
            <person name="Alteio L."/>
            <person name="Goudeau D."/>
            <person name="Ryan E.M."/>
            <person name="Malmstrom R.R."/>
            <person name="Blanchard J."/>
            <person name="Woyke T."/>
        </authorList>
    </citation>
    <scope>NUCLEOTIDE SEQUENCE</scope>
    <source>
        <strain evidence="2">DSV1</strain>
    </source>
</reference>